<keyword evidence="1" id="KW-0472">Membrane</keyword>
<dbReference type="HOGENOM" id="CLU_031640_1_0_1"/>
<accession>A0A066XF63</accession>
<dbReference type="OMA" id="YEIANYM"/>
<organism evidence="2 3">
    <name type="scientific">Colletotrichum sublineola</name>
    <name type="common">Sorghum anthracnose fungus</name>
    <dbReference type="NCBI Taxonomy" id="1173701"/>
    <lineage>
        <taxon>Eukaryota</taxon>
        <taxon>Fungi</taxon>
        <taxon>Dikarya</taxon>
        <taxon>Ascomycota</taxon>
        <taxon>Pezizomycotina</taxon>
        <taxon>Sordariomycetes</taxon>
        <taxon>Hypocreomycetidae</taxon>
        <taxon>Glomerellales</taxon>
        <taxon>Glomerellaceae</taxon>
        <taxon>Colletotrichum</taxon>
        <taxon>Colletotrichum graminicola species complex</taxon>
    </lineage>
</organism>
<gene>
    <name evidence="2" type="ORF">CSUB01_03631</name>
</gene>
<protein>
    <recommendedName>
        <fullName evidence="4">CorA-like Mg2+ transporter</fullName>
    </recommendedName>
</protein>
<comment type="caution">
    <text evidence="2">The sequence shown here is derived from an EMBL/GenBank/DDBJ whole genome shotgun (WGS) entry which is preliminary data.</text>
</comment>
<proteinExistence type="predicted"/>
<feature type="transmembrane region" description="Helical" evidence="1">
    <location>
        <begin position="483"/>
        <end position="504"/>
    </location>
</feature>
<dbReference type="AlphaFoldDB" id="A0A066XF63"/>
<evidence type="ECO:0008006" key="4">
    <source>
        <dbReference type="Google" id="ProtNLM"/>
    </source>
</evidence>
<dbReference type="OrthoDB" id="1046782at2759"/>
<dbReference type="Proteomes" id="UP000027238">
    <property type="component" value="Unassembled WGS sequence"/>
</dbReference>
<evidence type="ECO:0000256" key="1">
    <source>
        <dbReference type="SAM" id="Phobius"/>
    </source>
</evidence>
<dbReference type="STRING" id="1173701.A0A066XF63"/>
<evidence type="ECO:0000313" key="2">
    <source>
        <dbReference type="EMBL" id="KDN67577.1"/>
    </source>
</evidence>
<dbReference type="EMBL" id="JMSE01000791">
    <property type="protein sequence ID" value="KDN67577.1"/>
    <property type="molecule type" value="Genomic_DNA"/>
</dbReference>
<keyword evidence="3" id="KW-1185">Reference proteome</keyword>
<name>A0A066XF63_COLSU</name>
<keyword evidence="1" id="KW-1133">Transmembrane helix</keyword>
<keyword evidence="1" id="KW-0812">Transmembrane</keyword>
<dbReference type="eggNOG" id="ENOG502SPCU">
    <property type="taxonomic scope" value="Eukaryota"/>
</dbReference>
<reference evidence="3" key="1">
    <citation type="journal article" date="2014" name="Genome Announc.">
        <title>Draft genome sequence of Colletotrichum sublineola, a destructive pathogen of cultivated sorghum.</title>
        <authorList>
            <person name="Baroncelli R."/>
            <person name="Sanz-Martin J.M."/>
            <person name="Rech G.E."/>
            <person name="Sukno S.A."/>
            <person name="Thon M.R."/>
        </authorList>
    </citation>
    <scope>NUCLEOTIDE SEQUENCE [LARGE SCALE GENOMIC DNA]</scope>
    <source>
        <strain evidence="3">TX430BB</strain>
    </source>
</reference>
<evidence type="ECO:0000313" key="3">
    <source>
        <dbReference type="Proteomes" id="UP000027238"/>
    </source>
</evidence>
<sequence>MFDAERQRLLGSCIWSPGEGHLGYFETWTDDSAGAAGSVAGNCRTGFLDDDEVEQWLHQQGRFSPLVKPGQAKPTMRIRLLMCERLGWLPVGFAMSRSSFLAVETAFRLPTETLPNLVTINGKQYSNLRFRTDHDNRLESIVLTAKLPQMFQLGNLGLAMSHDLETGTTVAFLHGWNMFSDRDAVTNEPIVPHAESLHGMMQSASTLWAHPLFLPTVLLREHLSRAEAFQSHLEPQVMGIERDLGVARSGRLVNSKSDAYAQRMIQDDQERFQITARLNTTATDVVNMLGVLEWDLHYFRFLGRVNGDLAALHGRRISPAADAELRSLVDYLECEALSIVSFVGTMKSRLDLQLNVVRNPLTPHPPSSVGNGKLRDEWLTRNALQLYNYIAQAESNLSRQIATNAGLDSTAMKTLAVVTMVFLPPTFIAVSFPSPFPVQLLCLKVTSGGAPQTLFSMSMFDWQGFSSAAAAGDTGRTVVPEFWIYWAVSVPLTLAIVVGWRVWWHSQKGYYENKYLSVKPSEVPGSRRRMGDGA</sequence>